<evidence type="ECO:0000313" key="3">
    <source>
        <dbReference type="Proteomes" id="UP000316199"/>
    </source>
</evidence>
<dbReference type="Proteomes" id="UP000316199">
    <property type="component" value="Unassembled WGS sequence"/>
</dbReference>
<evidence type="ECO:0000259" key="1">
    <source>
        <dbReference type="Pfam" id="PF14344"/>
    </source>
</evidence>
<comment type="caution">
    <text evidence="2">The sequence shown here is derived from an EMBL/GenBank/DDBJ whole genome shotgun (WGS) entry which is preliminary data.</text>
</comment>
<dbReference type="AlphaFoldDB" id="A0A520RZD5"/>
<accession>A0A520RZD5</accession>
<feature type="domain" description="DUF4397" evidence="1">
    <location>
        <begin position="267"/>
        <end position="379"/>
    </location>
</feature>
<name>A0A520RZD5_9GAMM</name>
<reference evidence="2 3" key="1">
    <citation type="submission" date="2019-02" db="EMBL/GenBank/DDBJ databases">
        <title>Prokaryotic population dynamics and viral predation in marine succession experiment using metagenomics: the confinement effect.</title>
        <authorList>
            <person name="Haro-Moreno J.M."/>
            <person name="Rodriguez-Valera F."/>
            <person name="Lopez-Perez M."/>
        </authorList>
    </citation>
    <scope>NUCLEOTIDE SEQUENCE [LARGE SCALE GENOMIC DNA]</scope>
    <source>
        <strain evidence="2">MED-G157</strain>
    </source>
</reference>
<organism evidence="2 3">
    <name type="scientific">OM182 bacterium</name>
    <dbReference type="NCBI Taxonomy" id="2510334"/>
    <lineage>
        <taxon>Bacteria</taxon>
        <taxon>Pseudomonadati</taxon>
        <taxon>Pseudomonadota</taxon>
        <taxon>Gammaproteobacteria</taxon>
        <taxon>OMG group</taxon>
        <taxon>OM182 clade</taxon>
    </lineage>
</organism>
<proteinExistence type="predicted"/>
<dbReference type="Pfam" id="PF14344">
    <property type="entry name" value="DUF4397"/>
    <property type="match status" value="2"/>
</dbReference>
<feature type="domain" description="DUF4397" evidence="1">
    <location>
        <begin position="57"/>
        <end position="164"/>
    </location>
</feature>
<sequence length="473" mass="51717">MVIMSGYRCPKLLAHLQLTIEIFMKRVWIILSLTILMSGCGNESGFNEQDLRIPSGFVRVVHAMPDGPRLVTQIQAQRLPSLNFGESTPYQSTIPEIERKLEISFFNGSDETIVATQTINVPNGHLFTIIIAGTMATPEIITFTNEQPVSTDDISIQIFNGSVGTSASYDFFLTRGNESLTMPTTQLSSLQLSENYSVAAGSNYRLQFSGTGNSEIIWNSGLFEIDEASSNPLFLLLDNFGASSEAVNLIGYDNQKIVFPEDSTISAIRVAHMMADTDPLDIYVEGVLVGENISFQQIGSIKEVTPGNKTFSATITGNPEDIILQETLDISAGNFHTVALINSIEEPLAVINTDSFRRIPQAITLTISNYSTIAPDINIFVLERGQDPSDSFPLTQQSFGQTTINVLPENNYELLVYNRLTNALVAGPLTLAAAGNTLYKIYIIDQTDSGQSIDLLLGDDLDPPFEPRSASTE</sequence>
<dbReference type="InterPro" id="IPR025510">
    <property type="entry name" value="DUF4397"/>
</dbReference>
<protein>
    <submittedName>
        <fullName evidence="2">DUF4397 domain-containing protein</fullName>
    </submittedName>
</protein>
<evidence type="ECO:0000313" key="2">
    <source>
        <dbReference type="EMBL" id="RZO75555.1"/>
    </source>
</evidence>
<dbReference type="EMBL" id="SHAG01000031">
    <property type="protein sequence ID" value="RZO75555.1"/>
    <property type="molecule type" value="Genomic_DNA"/>
</dbReference>
<gene>
    <name evidence="2" type="ORF">EVA68_06730</name>
</gene>